<organism evidence="2">
    <name type="scientific">hydrocarbon metagenome</name>
    <dbReference type="NCBI Taxonomy" id="938273"/>
    <lineage>
        <taxon>unclassified sequences</taxon>
        <taxon>metagenomes</taxon>
        <taxon>ecological metagenomes</taxon>
    </lineage>
</organism>
<proteinExistence type="predicted"/>
<gene>
    <name evidence="2" type="ORF">ASZ90_003009</name>
</gene>
<accession>A0A0W8G2A2</accession>
<sequence length="48" mass="5529">MRAWGGIPFARWWEKGVSPMFLTKYLLVIPFVLAVLLLAKHVEGWGRS</sequence>
<keyword evidence="1" id="KW-0472">Membrane</keyword>
<protein>
    <submittedName>
        <fullName evidence="2">Uncharacterized protein</fullName>
    </submittedName>
</protein>
<reference evidence="2" key="1">
    <citation type="journal article" date="2015" name="Proc. Natl. Acad. Sci. U.S.A.">
        <title>Networks of energetic and metabolic interactions define dynamics in microbial communities.</title>
        <authorList>
            <person name="Embree M."/>
            <person name="Liu J.K."/>
            <person name="Al-Bassam M.M."/>
            <person name="Zengler K."/>
        </authorList>
    </citation>
    <scope>NUCLEOTIDE SEQUENCE</scope>
</reference>
<evidence type="ECO:0000313" key="2">
    <source>
        <dbReference type="EMBL" id="KUG27138.1"/>
    </source>
</evidence>
<dbReference type="EMBL" id="LNQE01000359">
    <property type="protein sequence ID" value="KUG27138.1"/>
    <property type="molecule type" value="Genomic_DNA"/>
</dbReference>
<name>A0A0W8G2A2_9ZZZZ</name>
<dbReference type="AlphaFoldDB" id="A0A0W8G2A2"/>
<keyword evidence="1" id="KW-0812">Transmembrane</keyword>
<evidence type="ECO:0000256" key="1">
    <source>
        <dbReference type="SAM" id="Phobius"/>
    </source>
</evidence>
<comment type="caution">
    <text evidence="2">The sequence shown here is derived from an EMBL/GenBank/DDBJ whole genome shotgun (WGS) entry which is preliminary data.</text>
</comment>
<keyword evidence="1" id="KW-1133">Transmembrane helix</keyword>
<feature type="transmembrane region" description="Helical" evidence="1">
    <location>
        <begin position="20"/>
        <end position="39"/>
    </location>
</feature>